<evidence type="ECO:0000313" key="3">
    <source>
        <dbReference type="WBParaSite" id="ASIM_0000236701-mRNA-1"/>
    </source>
</evidence>
<keyword evidence="2" id="KW-1185">Reference proteome</keyword>
<dbReference type="AlphaFoldDB" id="A0A0M3J499"/>
<gene>
    <name evidence="1" type="ORF">ASIM_LOCUS2230</name>
</gene>
<sequence>MDSCSQGHALMVTMELVTARRVLPQPIDDLLKRIRPIRMMIGTVKKEMQDTAYLLCDDGTVDKKGVFVTCNTAIRLFASKTAYIFDDPAFFVNAVLYSESIMRAHGKAFLYQFDYGNVGDAFYLGPNLPKYTPEQSPHHTQEF</sequence>
<proteinExistence type="predicted"/>
<evidence type="ECO:0000313" key="1">
    <source>
        <dbReference type="EMBL" id="VDK19759.1"/>
    </source>
</evidence>
<reference evidence="1 2" key="2">
    <citation type="submission" date="2018-11" db="EMBL/GenBank/DDBJ databases">
        <authorList>
            <consortium name="Pathogen Informatics"/>
        </authorList>
    </citation>
    <scope>NUCLEOTIDE SEQUENCE [LARGE SCALE GENOMIC DNA]</scope>
</reference>
<reference evidence="3" key="1">
    <citation type="submission" date="2017-02" db="UniProtKB">
        <authorList>
            <consortium name="WormBaseParasite"/>
        </authorList>
    </citation>
    <scope>IDENTIFICATION</scope>
</reference>
<protein>
    <submittedName>
        <fullName evidence="3">RNA-dependent RNA polymerase</fullName>
    </submittedName>
</protein>
<dbReference type="Proteomes" id="UP000267096">
    <property type="component" value="Unassembled WGS sequence"/>
</dbReference>
<name>A0A0M3J499_ANISI</name>
<accession>A0A0M3J499</accession>
<organism evidence="3">
    <name type="scientific">Anisakis simplex</name>
    <name type="common">Herring worm</name>
    <dbReference type="NCBI Taxonomy" id="6269"/>
    <lineage>
        <taxon>Eukaryota</taxon>
        <taxon>Metazoa</taxon>
        <taxon>Ecdysozoa</taxon>
        <taxon>Nematoda</taxon>
        <taxon>Chromadorea</taxon>
        <taxon>Rhabditida</taxon>
        <taxon>Spirurina</taxon>
        <taxon>Ascaridomorpha</taxon>
        <taxon>Ascaridoidea</taxon>
        <taxon>Anisakidae</taxon>
        <taxon>Anisakis</taxon>
        <taxon>Anisakis simplex complex</taxon>
    </lineage>
</organism>
<evidence type="ECO:0000313" key="2">
    <source>
        <dbReference type="Proteomes" id="UP000267096"/>
    </source>
</evidence>
<dbReference type="EMBL" id="UYRR01002892">
    <property type="protein sequence ID" value="VDK19759.1"/>
    <property type="molecule type" value="Genomic_DNA"/>
</dbReference>
<dbReference type="WBParaSite" id="ASIM_0000236701-mRNA-1">
    <property type="protein sequence ID" value="ASIM_0000236701-mRNA-1"/>
    <property type="gene ID" value="ASIM_0000236701"/>
</dbReference>